<dbReference type="RefSeq" id="WP_307230655.1">
    <property type="nucleotide sequence ID" value="NZ_JAUSTT010000017.1"/>
</dbReference>
<keyword evidence="3" id="KW-0449">Lipoprotein</keyword>
<proteinExistence type="predicted"/>
<dbReference type="InterPro" id="IPR019076">
    <property type="entry name" value="Spore_lipoprot_YhcN/YlaJ-like"/>
</dbReference>
<dbReference type="EMBL" id="JAUSTT010000017">
    <property type="protein sequence ID" value="MDQ0177020.1"/>
    <property type="molecule type" value="Genomic_DNA"/>
</dbReference>
<evidence type="ECO:0000313" key="3">
    <source>
        <dbReference type="EMBL" id="MDQ0177020.1"/>
    </source>
</evidence>
<gene>
    <name evidence="3" type="ORF">J2S08_002899</name>
</gene>
<organism evidence="3 4">
    <name type="scientific">Bacillus chungangensis</name>
    <dbReference type="NCBI Taxonomy" id="587633"/>
    <lineage>
        <taxon>Bacteria</taxon>
        <taxon>Bacillati</taxon>
        <taxon>Bacillota</taxon>
        <taxon>Bacilli</taxon>
        <taxon>Bacillales</taxon>
        <taxon>Bacillaceae</taxon>
        <taxon>Bacillus</taxon>
    </lineage>
</organism>
<dbReference type="Pfam" id="PF09580">
    <property type="entry name" value="Spore_YhcN_YlaJ"/>
    <property type="match status" value="1"/>
</dbReference>
<accession>A0ABT9WUZ4</accession>
<dbReference type="NCBIfam" id="TIGR02898">
    <property type="entry name" value="spore_YhcN_YlaJ"/>
    <property type="match status" value="1"/>
</dbReference>
<sequence>MRKIMTLFLLILIISGCRQNNNVLPNNEDGTQNTRMVRNSNITEPQPKSNTEVSQHLSNLAAGVPDVKNATTVVLGNYAIIGLDVDADLERSKVGSIKYSVAESLKNDPYGANAIVIADPDAYARLREVGEDIQAGRPITGILNELADITGRVMPEIPIDIVDENNQQGLDKQKQQMNEKEDQKLERKQEEQSYNKK</sequence>
<keyword evidence="2" id="KW-0732">Signal</keyword>
<dbReference type="InterPro" id="IPR014247">
    <property type="entry name" value="Spore_lipoprot_YhcN/YlaJ"/>
</dbReference>
<comment type="caution">
    <text evidence="3">The sequence shown here is derived from an EMBL/GenBank/DDBJ whole genome shotgun (WGS) entry which is preliminary data.</text>
</comment>
<feature type="region of interest" description="Disordered" evidence="1">
    <location>
        <begin position="164"/>
        <end position="197"/>
    </location>
</feature>
<keyword evidence="4" id="KW-1185">Reference proteome</keyword>
<evidence type="ECO:0000256" key="1">
    <source>
        <dbReference type="SAM" id="MobiDB-lite"/>
    </source>
</evidence>
<reference evidence="3 4" key="1">
    <citation type="submission" date="2023-07" db="EMBL/GenBank/DDBJ databases">
        <title>Genomic Encyclopedia of Type Strains, Phase IV (KMG-IV): sequencing the most valuable type-strain genomes for metagenomic binning, comparative biology and taxonomic classification.</title>
        <authorList>
            <person name="Goeker M."/>
        </authorList>
    </citation>
    <scope>NUCLEOTIDE SEQUENCE [LARGE SCALE GENOMIC DNA]</scope>
    <source>
        <strain evidence="3 4">DSM 23837</strain>
    </source>
</reference>
<dbReference type="Proteomes" id="UP001223586">
    <property type="component" value="Unassembled WGS sequence"/>
</dbReference>
<evidence type="ECO:0000313" key="4">
    <source>
        <dbReference type="Proteomes" id="UP001223586"/>
    </source>
</evidence>
<feature type="signal peptide" evidence="2">
    <location>
        <begin position="1"/>
        <end position="20"/>
    </location>
</feature>
<dbReference type="PROSITE" id="PS51257">
    <property type="entry name" value="PROKAR_LIPOPROTEIN"/>
    <property type="match status" value="1"/>
</dbReference>
<name>A0ABT9WUZ4_9BACI</name>
<protein>
    <submittedName>
        <fullName evidence="3">YhcN/YlaJ family sporulation lipoprotein</fullName>
    </submittedName>
</protein>
<feature type="chain" id="PRO_5047100007" evidence="2">
    <location>
        <begin position="21"/>
        <end position="197"/>
    </location>
</feature>
<evidence type="ECO:0000256" key="2">
    <source>
        <dbReference type="SAM" id="SignalP"/>
    </source>
</evidence>
<feature type="compositionally biased region" description="Basic and acidic residues" evidence="1">
    <location>
        <begin position="171"/>
        <end position="197"/>
    </location>
</feature>